<dbReference type="SMART" id="SM00401">
    <property type="entry name" value="ZnF_GATA"/>
    <property type="match status" value="1"/>
</dbReference>
<keyword evidence="2" id="KW-0479">Metal-binding</keyword>
<dbReference type="SUPFAM" id="SSF57716">
    <property type="entry name" value="Glucocorticoid receptor-like (DNA-binding domain)"/>
    <property type="match status" value="1"/>
</dbReference>
<comment type="similarity">
    <text evidence="1">Belongs to the type IV zinc-finger family. Class A subfamily.</text>
</comment>
<evidence type="ECO:0000256" key="1">
    <source>
        <dbReference type="ARBA" id="ARBA00005694"/>
    </source>
</evidence>
<sequence length="308" mass="32514">MADLWSYVEEEGLAHAHSPQFGQHAGAKGTLEDLNTTSGSFQADSASHMTGFPFDSDQGAHCTVNATANKRGAPGALSYNVTADSFADQALLASLQAGQPSQRQEPTAAVDEELDAFNVQDHKALLAMLGVNVLDECDSTKSINSEFHGGRPSTSASSFIHQELGLPPMVPTAGSRPTSGLQLQRVDSDYPHSTSGLAATTAHVGVRTPPRPSARRALSPQLESSPSDEPGQLGNGLARAHDASNTDTDDSMSGGGSRKRRKGSKRMSCRQCGTHNTPQWRMGPDGPRTLCNACGVRYTKVRKHGAGH</sequence>
<comment type="caution">
    <text evidence="8">The sequence shown here is derived from an EMBL/GenBank/DDBJ whole genome shotgun (WGS) entry which is preliminary data.</text>
</comment>
<keyword evidence="9" id="KW-1185">Reference proteome</keyword>
<evidence type="ECO:0000256" key="4">
    <source>
        <dbReference type="ARBA" id="ARBA00022833"/>
    </source>
</evidence>
<evidence type="ECO:0000256" key="3">
    <source>
        <dbReference type="ARBA" id="ARBA00022771"/>
    </source>
</evidence>
<dbReference type="Pfam" id="PF00320">
    <property type="entry name" value="GATA"/>
    <property type="match status" value="1"/>
</dbReference>
<dbReference type="InterPro" id="IPR051140">
    <property type="entry name" value="GATA_TF"/>
</dbReference>
<feature type="compositionally biased region" description="Basic residues" evidence="6">
    <location>
        <begin position="257"/>
        <end position="268"/>
    </location>
</feature>
<dbReference type="Proteomes" id="UP001465755">
    <property type="component" value="Unassembled WGS sequence"/>
</dbReference>
<proteinExistence type="inferred from homology"/>
<dbReference type="InterPro" id="IPR000679">
    <property type="entry name" value="Znf_GATA"/>
</dbReference>
<dbReference type="PROSITE" id="PS50114">
    <property type="entry name" value="GATA_ZN_FINGER_2"/>
    <property type="match status" value="1"/>
</dbReference>
<evidence type="ECO:0000259" key="7">
    <source>
        <dbReference type="PROSITE" id="PS50114"/>
    </source>
</evidence>
<dbReference type="GO" id="GO:0008270">
    <property type="term" value="F:zinc ion binding"/>
    <property type="evidence" value="ECO:0007669"/>
    <property type="project" value="UniProtKB-KW"/>
</dbReference>
<dbReference type="AlphaFoldDB" id="A0AAW1NQ96"/>
<dbReference type="CDD" id="cd00202">
    <property type="entry name" value="ZnF_GATA"/>
    <property type="match status" value="1"/>
</dbReference>
<evidence type="ECO:0000313" key="8">
    <source>
        <dbReference type="EMBL" id="KAK9794654.1"/>
    </source>
</evidence>
<dbReference type="PROSITE" id="PS00344">
    <property type="entry name" value="GATA_ZN_FINGER_1"/>
    <property type="match status" value="1"/>
</dbReference>
<reference evidence="8 9" key="1">
    <citation type="journal article" date="2024" name="Nat. Commun.">
        <title>Phylogenomics reveals the evolutionary origins of lichenization in chlorophyte algae.</title>
        <authorList>
            <person name="Puginier C."/>
            <person name="Libourel C."/>
            <person name="Otte J."/>
            <person name="Skaloud P."/>
            <person name="Haon M."/>
            <person name="Grisel S."/>
            <person name="Petersen M."/>
            <person name="Berrin J.G."/>
            <person name="Delaux P.M."/>
            <person name="Dal Grande F."/>
            <person name="Keller J."/>
        </authorList>
    </citation>
    <scope>NUCLEOTIDE SEQUENCE [LARGE SCALE GENOMIC DNA]</scope>
    <source>
        <strain evidence="8 9">SAG 2036</strain>
    </source>
</reference>
<dbReference type="EMBL" id="JALJOQ010000136">
    <property type="protein sequence ID" value="KAK9794654.1"/>
    <property type="molecule type" value="Genomic_DNA"/>
</dbReference>
<feature type="compositionally biased region" description="Polar residues" evidence="6">
    <location>
        <begin position="33"/>
        <end position="42"/>
    </location>
</feature>
<feature type="region of interest" description="Disordered" evidence="6">
    <location>
        <begin position="186"/>
        <end position="282"/>
    </location>
</feature>
<organism evidence="8 9">
    <name type="scientific">Symbiochloris irregularis</name>
    <dbReference type="NCBI Taxonomy" id="706552"/>
    <lineage>
        <taxon>Eukaryota</taxon>
        <taxon>Viridiplantae</taxon>
        <taxon>Chlorophyta</taxon>
        <taxon>core chlorophytes</taxon>
        <taxon>Trebouxiophyceae</taxon>
        <taxon>Trebouxiales</taxon>
        <taxon>Trebouxiaceae</taxon>
        <taxon>Symbiochloris</taxon>
    </lineage>
</organism>
<accession>A0AAW1NQ96</accession>
<feature type="domain" description="GATA-type" evidence="7">
    <location>
        <begin position="263"/>
        <end position="298"/>
    </location>
</feature>
<keyword evidence="4" id="KW-0862">Zinc</keyword>
<dbReference type="InterPro" id="IPR013088">
    <property type="entry name" value="Znf_NHR/GATA"/>
</dbReference>
<evidence type="ECO:0000256" key="5">
    <source>
        <dbReference type="PROSITE-ProRule" id="PRU00094"/>
    </source>
</evidence>
<evidence type="ECO:0000313" key="9">
    <source>
        <dbReference type="Proteomes" id="UP001465755"/>
    </source>
</evidence>
<dbReference type="GO" id="GO:0043565">
    <property type="term" value="F:sequence-specific DNA binding"/>
    <property type="evidence" value="ECO:0007669"/>
    <property type="project" value="InterPro"/>
</dbReference>
<feature type="region of interest" description="Disordered" evidence="6">
    <location>
        <begin position="18"/>
        <end position="42"/>
    </location>
</feature>
<name>A0AAW1NQ96_9CHLO</name>
<evidence type="ECO:0000256" key="6">
    <source>
        <dbReference type="SAM" id="MobiDB-lite"/>
    </source>
</evidence>
<dbReference type="PANTHER" id="PTHR45658">
    <property type="entry name" value="GATA TRANSCRIPTION FACTOR"/>
    <property type="match status" value="1"/>
</dbReference>
<dbReference type="GO" id="GO:0006355">
    <property type="term" value="P:regulation of DNA-templated transcription"/>
    <property type="evidence" value="ECO:0007669"/>
    <property type="project" value="InterPro"/>
</dbReference>
<evidence type="ECO:0000256" key="2">
    <source>
        <dbReference type="ARBA" id="ARBA00022723"/>
    </source>
</evidence>
<protein>
    <recommendedName>
        <fullName evidence="7">GATA-type domain-containing protein</fullName>
    </recommendedName>
</protein>
<keyword evidence="3 5" id="KW-0863">Zinc-finger</keyword>
<gene>
    <name evidence="8" type="ORF">WJX73_010735</name>
</gene>
<dbReference type="Gene3D" id="3.30.50.10">
    <property type="entry name" value="Erythroid Transcription Factor GATA-1, subunit A"/>
    <property type="match status" value="1"/>
</dbReference>